<keyword evidence="7" id="KW-1185">Reference proteome</keyword>
<evidence type="ECO:0000256" key="4">
    <source>
        <dbReference type="SAM" id="MobiDB-lite"/>
    </source>
</evidence>
<dbReference type="Proteomes" id="UP000612352">
    <property type="component" value="Unassembled WGS sequence"/>
</dbReference>
<evidence type="ECO:0000256" key="2">
    <source>
        <dbReference type="ARBA" id="ARBA00022840"/>
    </source>
</evidence>
<feature type="compositionally biased region" description="Basic and acidic residues" evidence="4">
    <location>
        <begin position="240"/>
        <end position="250"/>
    </location>
</feature>
<dbReference type="PANTHER" id="PTHR11361">
    <property type="entry name" value="DNA MISMATCH REPAIR PROTEIN MUTS FAMILY MEMBER"/>
    <property type="match status" value="1"/>
</dbReference>
<keyword evidence="2" id="KW-0067">ATP-binding</keyword>
<dbReference type="InterPro" id="IPR045076">
    <property type="entry name" value="MutS"/>
</dbReference>
<dbReference type="RefSeq" id="WP_200502016.1">
    <property type="nucleotide sequence ID" value="NZ_JAEDAJ010000003.1"/>
</dbReference>
<organism evidence="6 7">
    <name type="scientific">Brachybacterium halotolerans</name>
    <dbReference type="NCBI Taxonomy" id="2795215"/>
    <lineage>
        <taxon>Bacteria</taxon>
        <taxon>Bacillati</taxon>
        <taxon>Actinomycetota</taxon>
        <taxon>Actinomycetes</taxon>
        <taxon>Micrococcales</taxon>
        <taxon>Dermabacteraceae</taxon>
        <taxon>Brachybacterium</taxon>
    </lineage>
</organism>
<dbReference type="SMART" id="SM00534">
    <property type="entry name" value="MUTSac"/>
    <property type="match status" value="1"/>
</dbReference>
<dbReference type="Pfam" id="PF00488">
    <property type="entry name" value="MutS_V"/>
    <property type="match status" value="1"/>
</dbReference>
<evidence type="ECO:0000256" key="1">
    <source>
        <dbReference type="ARBA" id="ARBA00022741"/>
    </source>
</evidence>
<dbReference type="PANTHER" id="PTHR11361:SF34">
    <property type="entry name" value="DNA MISMATCH REPAIR PROTEIN MSH1, MITOCHONDRIAL"/>
    <property type="match status" value="1"/>
</dbReference>
<dbReference type="SUPFAM" id="SSF52540">
    <property type="entry name" value="P-loop containing nucleoside triphosphate hydrolases"/>
    <property type="match status" value="1"/>
</dbReference>
<feature type="region of interest" description="Disordered" evidence="4">
    <location>
        <begin position="233"/>
        <end position="268"/>
    </location>
</feature>
<dbReference type="EMBL" id="JAEDAJ010000003">
    <property type="protein sequence ID" value="MBK0331410.1"/>
    <property type="molecule type" value="Genomic_DNA"/>
</dbReference>
<reference evidence="6 7" key="1">
    <citation type="submission" date="2020-12" db="EMBL/GenBank/DDBJ databases">
        <title>Brachybacterium sp. MASK1Z-5, whole genome shotgun sequence.</title>
        <authorList>
            <person name="Tuo L."/>
        </authorList>
    </citation>
    <scope>NUCLEOTIDE SEQUENCE [LARGE SCALE GENOMIC DNA]</scope>
    <source>
        <strain evidence="6 7">MASK1Z-5</strain>
    </source>
</reference>
<keyword evidence="3" id="KW-0238">DNA-binding</keyword>
<dbReference type="InterPro" id="IPR000432">
    <property type="entry name" value="DNA_mismatch_repair_MutS_C"/>
</dbReference>
<evidence type="ECO:0000313" key="6">
    <source>
        <dbReference type="EMBL" id="MBK0331410.1"/>
    </source>
</evidence>
<gene>
    <name evidence="6" type="ORF">I8D64_08350</name>
</gene>
<feature type="region of interest" description="Disordered" evidence="4">
    <location>
        <begin position="139"/>
        <end position="165"/>
    </location>
</feature>
<feature type="domain" description="DNA mismatch repair proteins mutS family" evidence="5">
    <location>
        <begin position="386"/>
        <end position="572"/>
    </location>
</feature>
<keyword evidence="1" id="KW-0547">Nucleotide-binding</keyword>
<proteinExistence type="predicted"/>
<dbReference type="InterPro" id="IPR027417">
    <property type="entry name" value="P-loop_NTPase"/>
</dbReference>
<feature type="compositionally biased region" description="Low complexity" evidence="4">
    <location>
        <begin position="257"/>
        <end position="268"/>
    </location>
</feature>
<evidence type="ECO:0000259" key="5">
    <source>
        <dbReference type="SMART" id="SM00534"/>
    </source>
</evidence>
<name>A0ABS1B9V9_9MICO</name>
<evidence type="ECO:0000313" key="7">
    <source>
        <dbReference type="Proteomes" id="UP000612352"/>
    </source>
</evidence>
<dbReference type="Gene3D" id="3.40.50.300">
    <property type="entry name" value="P-loop containing nucleotide triphosphate hydrolases"/>
    <property type="match status" value="1"/>
</dbReference>
<protein>
    <recommendedName>
        <fullName evidence="5">DNA mismatch repair proteins mutS family domain-containing protein</fullName>
    </recommendedName>
</protein>
<evidence type="ECO:0000256" key="3">
    <source>
        <dbReference type="ARBA" id="ARBA00023125"/>
    </source>
</evidence>
<comment type="caution">
    <text evidence="6">The sequence shown here is derived from an EMBL/GenBank/DDBJ whole genome shotgun (WGS) entry which is preliminary data.</text>
</comment>
<sequence length="572" mass="61292">MRPESESVFTSILWPRGAAPALDASADAASALHDLALDQVLTRIAESAPAARAAWIHPLSDPADIAYRQRVFTALEDQDLRRGIQAFLQAAAHSARLETAAADSRSPLLSVLLHCRALTVWTGAVDALDPLLAARITADEGPADDGSREDEKTAGGAPGSTTRDGWHLLAEHVRSLRRSPTFTSLAADACAAREHLAAFRYDALLRPGRVVVGPHRTTDDLVEHTRAVLSLFADRSPAGPRDERAEHASGSDDDAAAAESTTEATTESTEMLDHVQLWMLEHASALAPELFDPILEIAARTADFRDPVLVRFADEVRFYLALRDMLSPMRRAGLPVCIPQVTSAAPSAADDRRLEVESAWDLALGARLTADGTEVVTNDVSLRGAERILVVSGPNQGGKTTLARTVGQLHHLAALGCPVPAASARIPLTDQVMCLFEREEDLDAVEGRLAREVARLHSMLERATPRSVLVINEAFASTALADARVLTRDVLERIIDCGASAVCVTFIDELSRIGPATVSMVAQVDPEDPARRTLRVVRAPAAGRAFARALAERHGLAPALIAEHLHAKGASR</sequence>
<accession>A0ABS1B9V9</accession>